<feature type="transmembrane region" description="Helical" evidence="1">
    <location>
        <begin position="221"/>
        <end position="244"/>
    </location>
</feature>
<keyword evidence="1" id="KW-1133">Transmembrane helix</keyword>
<dbReference type="EMBL" id="VXPY01000013">
    <property type="protein sequence ID" value="MYD89088.1"/>
    <property type="molecule type" value="Genomic_DNA"/>
</dbReference>
<keyword evidence="1" id="KW-0472">Membrane</keyword>
<accession>A0A6B1DNU0</accession>
<feature type="transmembrane region" description="Helical" evidence="1">
    <location>
        <begin position="177"/>
        <end position="201"/>
    </location>
</feature>
<dbReference type="PANTHER" id="PTHR37308">
    <property type="entry name" value="INTEGRAL MEMBRANE PROTEIN"/>
    <property type="match status" value="1"/>
</dbReference>
<feature type="transmembrane region" description="Helical" evidence="1">
    <location>
        <begin position="52"/>
        <end position="69"/>
    </location>
</feature>
<dbReference type="InterPro" id="IPR007163">
    <property type="entry name" value="VCA0040-like"/>
</dbReference>
<organism evidence="2">
    <name type="scientific">Caldilineaceae bacterium SB0662_bin_9</name>
    <dbReference type="NCBI Taxonomy" id="2605258"/>
    <lineage>
        <taxon>Bacteria</taxon>
        <taxon>Bacillati</taxon>
        <taxon>Chloroflexota</taxon>
        <taxon>Caldilineae</taxon>
        <taxon>Caldilineales</taxon>
        <taxon>Caldilineaceae</taxon>
    </lineage>
</organism>
<proteinExistence type="predicted"/>
<evidence type="ECO:0000313" key="2">
    <source>
        <dbReference type="EMBL" id="MYD89088.1"/>
    </source>
</evidence>
<dbReference type="Pfam" id="PF04018">
    <property type="entry name" value="VCA0040-like"/>
    <property type="match status" value="1"/>
</dbReference>
<feature type="transmembrane region" description="Helical" evidence="1">
    <location>
        <begin position="302"/>
        <end position="320"/>
    </location>
</feature>
<feature type="transmembrane region" description="Helical" evidence="1">
    <location>
        <begin position="122"/>
        <end position="141"/>
    </location>
</feature>
<sequence length="335" mass="35569">MFARLWSVKGKLNTQIRSPMVPTEWAKVARTVLQGCCMGAADVVPGVSGGTMALLLGIYPELLASLGALSDKALWRDAASLRWRSVLDRINIRFLLPLGGGIGAALLVLARAVEAVLSRWPLQLWSFFCGLILGSAIVIALDRVAWRSDRILLALASLATVWLCMGLAPAVTPTAPWFLLLCGWLAVGAMLLPGVSGSWVLVMMGQYGPVLAAVNNQELDIVMAVLAGGAMGLVTVSRALLWLYRRWTQPMLAVLAGIMAGSVRRIWPWNSTFAPSNVDTGPGILGLTIPDITSEYAASTEFVTVCAAALAGLALVYTLARSSAASATSQLEPPR</sequence>
<comment type="caution">
    <text evidence="2">The sequence shown here is derived from an EMBL/GenBank/DDBJ whole genome shotgun (WGS) entry which is preliminary data.</text>
</comment>
<feature type="transmembrane region" description="Helical" evidence="1">
    <location>
        <begin position="153"/>
        <end position="171"/>
    </location>
</feature>
<protein>
    <submittedName>
        <fullName evidence="2">DUF368 domain-containing protein</fullName>
    </submittedName>
</protein>
<reference evidence="2" key="1">
    <citation type="submission" date="2019-09" db="EMBL/GenBank/DDBJ databases">
        <title>Characterisation of the sponge microbiome using genome-centric metagenomics.</title>
        <authorList>
            <person name="Engelberts J.P."/>
            <person name="Robbins S.J."/>
            <person name="De Goeij J.M."/>
            <person name="Aranda M."/>
            <person name="Bell S.C."/>
            <person name="Webster N.S."/>
        </authorList>
    </citation>
    <scope>NUCLEOTIDE SEQUENCE</scope>
    <source>
        <strain evidence="2">SB0662_bin_9</strain>
    </source>
</reference>
<feature type="transmembrane region" description="Helical" evidence="1">
    <location>
        <begin position="90"/>
        <end position="110"/>
    </location>
</feature>
<dbReference type="AlphaFoldDB" id="A0A6B1DNU0"/>
<dbReference type="PANTHER" id="PTHR37308:SF1">
    <property type="entry name" value="POLYPRENYL-PHOSPHATE TRANSPORTER"/>
    <property type="match status" value="1"/>
</dbReference>
<gene>
    <name evidence="2" type="ORF">F4Y08_01945</name>
</gene>
<name>A0A6B1DNU0_9CHLR</name>
<keyword evidence="1" id="KW-0812">Transmembrane</keyword>
<evidence type="ECO:0000256" key="1">
    <source>
        <dbReference type="SAM" id="Phobius"/>
    </source>
</evidence>